<evidence type="ECO:0000313" key="1">
    <source>
        <dbReference type="EMBL" id="TWT84630.1"/>
    </source>
</evidence>
<accession>A0A5C5ZBW6</accession>
<reference evidence="1 2" key="1">
    <citation type="submission" date="2019-02" db="EMBL/GenBank/DDBJ databases">
        <title>Deep-cultivation of Planctomycetes and their phenomic and genomic characterization uncovers novel biology.</title>
        <authorList>
            <person name="Wiegand S."/>
            <person name="Jogler M."/>
            <person name="Boedeker C."/>
            <person name="Pinto D."/>
            <person name="Vollmers J."/>
            <person name="Rivas-Marin E."/>
            <person name="Kohn T."/>
            <person name="Peeters S.H."/>
            <person name="Heuer A."/>
            <person name="Rast P."/>
            <person name="Oberbeckmann S."/>
            <person name="Bunk B."/>
            <person name="Jeske O."/>
            <person name="Meyerdierks A."/>
            <person name="Storesund J.E."/>
            <person name="Kallscheuer N."/>
            <person name="Luecker S."/>
            <person name="Lage O.M."/>
            <person name="Pohl T."/>
            <person name="Merkel B.J."/>
            <person name="Hornburger P."/>
            <person name="Mueller R.-W."/>
            <person name="Bruemmer F."/>
            <person name="Labrenz M."/>
            <person name="Spormann A.M."/>
            <person name="Op Den Camp H."/>
            <person name="Overmann J."/>
            <person name="Amann R."/>
            <person name="Jetten M.S.M."/>
            <person name="Mascher T."/>
            <person name="Medema M.H."/>
            <person name="Devos D.P."/>
            <person name="Kaster A.-K."/>
            <person name="Ovreas L."/>
            <person name="Rohde M."/>
            <person name="Galperin M.Y."/>
            <person name="Jogler C."/>
        </authorList>
    </citation>
    <scope>NUCLEOTIDE SEQUENCE [LARGE SCALE GENOMIC DNA]</scope>
    <source>
        <strain evidence="1 2">CA13</strain>
    </source>
</reference>
<dbReference type="EMBL" id="SJPJ01000001">
    <property type="protein sequence ID" value="TWT84630.1"/>
    <property type="molecule type" value="Genomic_DNA"/>
</dbReference>
<dbReference type="AlphaFoldDB" id="A0A5C5ZBW6"/>
<comment type="caution">
    <text evidence="1">The sequence shown here is derived from an EMBL/GenBank/DDBJ whole genome shotgun (WGS) entry which is preliminary data.</text>
</comment>
<keyword evidence="2" id="KW-1185">Reference proteome</keyword>
<dbReference type="Proteomes" id="UP000315010">
    <property type="component" value="Unassembled WGS sequence"/>
</dbReference>
<sequence precursor="true">MPYSNSIVGNHDIELKRGVSSRLPTQLSGGQIDFILEDLLTTESFKTAKRQARCHSVAIARMFMEDHLPCWEMSPADQLVDGEATIKLGLRSGTALQLGAQVFCNPGPVYAIDYPTASKTGRLDLKNDHVDFQARWYNPRNGRFEGTTTNLRARNWISLTVATVENEERRIEG</sequence>
<name>A0A5C5ZBW6_9BACT</name>
<gene>
    <name evidence="1" type="ORF">CA13_61100</name>
</gene>
<protein>
    <submittedName>
        <fullName evidence="1">Uncharacterized protein</fullName>
    </submittedName>
</protein>
<evidence type="ECO:0000313" key="2">
    <source>
        <dbReference type="Proteomes" id="UP000315010"/>
    </source>
</evidence>
<proteinExistence type="predicted"/>
<dbReference type="RefSeq" id="WP_146402444.1">
    <property type="nucleotide sequence ID" value="NZ_SJPJ01000001.1"/>
</dbReference>
<organism evidence="1 2">
    <name type="scientific">Novipirellula herctigrandis</name>
    <dbReference type="NCBI Taxonomy" id="2527986"/>
    <lineage>
        <taxon>Bacteria</taxon>
        <taxon>Pseudomonadati</taxon>
        <taxon>Planctomycetota</taxon>
        <taxon>Planctomycetia</taxon>
        <taxon>Pirellulales</taxon>
        <taxon>Pirellulaceae</taxon>
        <taxon>Novipirellula</taxon>
    </lineage>
</organism>